<feature type="compositionally biased region" description="Basic and acidic residues" evidence="6">
    <location>
        <begin position="276"/>
        <end position="285"/>
    </location>
</feature>
<dbReference type="CDD" id="cd11452">
    <property type="entry name" value="bHLH_AtNAI1_like"/>
    <property type="match status" value="1"/>
</dbReference>
<dbReference type="STRING" id="981085.W9RQM6"/>
<dbReference type="GO" id="GO:0080090">
    <property type="term" value="P:regulation of primary metabolic process"/>
    <property type="evidence" value="ECO:0007669"/>
    <property type="project" value="UniProtKB-ARBA"/>
</dbReference>
<keyword evidence="9" id="KW-1185">Reference proteome</keyword>
<dbReference type="InterPro" id="IPR054502">
    <property type="entry name" value="bHLH-TF_ACT-like_plant"/>
</dbReference>
<dbReference type="GO" id="GO:0005634">
    <property type="term" value="C:nucleus"/>
    <property type="evidence" value="ECO:0007669"/>
    <property type="project" value="UniProtKB-SubCell"/>
</dbReference>
<dbReference type="Proteomes" id="UP000030645">
    <property type="component" value="Unassembled WGS sequence"/>
</dbReference>
<evidence type="ECO:0000313" key="9">
    <source>
        <dbReference type="Proteomes" id="UP000030645"/>
    </source>
</evidence>
<dbReference type="eggNOG" id="ENOG502QWBY">
    <property type="taxonomic scope" value="Eukaryota"/>
</dbReference>
<evidence type="ECO:0000256" key="5">
    <source>
        <dbReference type="SAM" id="Coils"/>
    </source>
</evidence>
<dbReference type="AlphaFoldDB" id="W9RQM6"/>
<dbReference type="PANTHER" id="PTHR45959">
    <property type="entry name" value="BHLH TRANSCRIPTION FACTOR"/>
    <property type="match status" value="1"/>
</dbReference>
<dbReference type="Pfam" id="PF22754">
    <property type="entry name" value="bHLH-TF_ACT-like_plant"/>
    <property type="match status" value="1"/>
</dbReference>
<keyword evidence="4" id="KW-0539">Nucleus</keyword>
<keyword evidence="2" id="KW-0805">Transcription regulation</keyword>
<feature type="coiled-coil region" evidence="5">
    <location>
        <begin position="225"/>
        <end position="252"/>
    </location>
</feature>
<feature type="region of interest" description="Disordered" evidence="6">
    <location>
        <begin position="266"/>
        <end position="285"/>
    </location>
</feature>
<evidence type="ECO:0000256" key="2">
    <source>
        <dbReference type="ARBA" id="ARBA00023015"/>
    </source>
</evidence>
<keyword evidence="5" id="KW-0175">Coiled coil</keyword>
<dbReference type="EMBL" id="KE345419">
    <property type="protein sequence ID" value="EXC03888.1"/>
    <property type="molecule type" value="Genomic_DNA"/>
</dbReference>
<protein>
    <recommendedName>
        <fullName evidence="7">BHLH domain-containing protein</fullName>
    </recommendedName>
</protein>
<gene>
    <name evidence="8" type="ORF">L484_016092</name>
</gene>
<dbReference type="PROSITE" id="PS50888">
    <property type="entry name" value="BHLH"/>
    <property type="match status" value="1"/>
</dbReference>
<evidence type="ECO:0000256" key="1">
    <source>
        <dbReference type="ARBA" id="ARBA00004123"/>
    </source>
</evidence>
<dbReference type="Gene3D" id="4.10.280.10">
    <property type="entry name" value="Helix-loop-helix DNA-binding domain"/>
    <property type="match status" value="1"/>
</dbReference>
<accession>W9RQM6</accession>
<feature type="region of interest" description="Disordered" evidence="6">
    <location>
        <begin position="62"/>
        <end position="101"/>
    </location>
</feature>
<feature type="compositionally biased region" description="Polar residues" evidence="6">
    <location>
        <begin position="172"/>
        <end position="187"/>
    </location>
</feature>
<feature type="compositionally biased region" description="Polar residues" evidence="6">
    <location>
        <begin position="63"/>
        <end position="87"/>
    </location>
</feature>
<dbReference type="GO" id="GO:0046983">
    <property type="term" value="F:protein dimerization activity"/>
    <property type="evidence" value="ECO:0007669"/>
    <property type="project" value="InterPro"/>
</dbReference>
<dbReference type="Pfam" id="PF00010">
    <property type="entry name" value="HLH"/>
    <property type="match status" value="1"/>
</dbReference>
<dbReference type="SMART" id="SM00353">
    <property type="entry name" value="HLH"/>
    <property type="match status" value="1"/>
</dbReference>
<dbReference type="InterPro" id="IPR052610">
    <property type="entry name" value="bHLH_transcription_regulator"/>
</dbReference>
<dbReference type="InterPro" id="IPR036638">
    <property type="entry name" value="HLH_DNA-bd_sf"/>
</dbReference>
<reference evidence="9" key="1">
    <citation type="submission" date="2013-01" db="EMBL/GenBank/DDBJ databases">
        <title>Draft Genome Sequence of a Mulberry Tree, Morus notabilis C.K. Schneid.</title>
        <authorList>
            <person name="He N."/>
            <person name="Zhao S."/>
        </authorList>
    </citation>
    <scope>NUCLEOTIDE SEQUENCE</scope>
</reference>
<evidence type="ECO:0000256" key="3">
    <source>
        <dbReference type="ARBA" id="ARBA00023163"/>
    </source>
</evidence>
<evidence type="ECO:0000256" key="6">
    <source>
        <dbReference type="SAM" id="MobiDB-lite"/>
    </source>
</evidence>
<evidence type="ECO:0000256" key="4">
    <source>
        <dbReference type="ARBA" id="ARBA00023242"/>
    </source>
</evidence>
<name>W9RQM6_9ROSA</name>
<dbReference type="SUPFAM" id="SSF47459">
    <property type="entry name" value="HLH, helix-loop-helix DNA-binding domain"/>
    <property type="match status" value="1"/>
</dbReference>
<feature type="region of interest" description="Disordered" evidence="6">
    <location>
        <begin position="172"/>
        <end position="191"/>
    </location>
</feature>
<proteinExistence type="predicted"/>
<dbReference type="PANTHER" id="PTHR45959:SF2">
    <property type="entry name" value="BHLH TRANSCRIPTION FACTOR"/>
    <property type="match status" value="1"/>
</dbReference>
<keyword evidence="3" id="KW-0804">Transcription</keyword>
<comment type="subcellular location">
    <subcellularLocation>
        <location evidence="1">Nucleus</location>
    </subcellularLocation>
</comment>
<evidence type="ECO:0000313" key="8">
    <source>
        <dbReference type="EMBL" id="EXC03888.1"/>
    </source>
</evidence>
<evidence type="ECO:0000259" key="7">
    <source>
        <dbReference type="PROSITE" id="PS50888"/>
    </source>
</evidence>
<feature type="domain" description="BHLH" evidence="7">
    <location>
        <begin position="186"/>
        <end position="235"/>
    </location>
</feature>
<organism evidence="8 9">
    <name type="scientific">Morus notabilis</name>
    <dbReference type="NCBI Taxonomy" id="981085"/>
    <lineage>
        <taxon>Eukaryota</taxon>
        <taxon>Viridiplantae</taxon>
        <taxon>Streptophyta</taxon>
        <taxon>Embryophyta</taxon>
        <taxon>Tracheophyta</taxon>
        <taxon>Spermatophyta</taxon>
        <taxon>Magnoliopsida</taxon>
        <taxon>eudicotyledons</taxon>
        <taxon>Gunneridae</taxon>
        <taxon>Pentapetalae</taxon>
        <taxon>rosids</taxon>
        <taxon>fabids</taxon>
        <taxon>Rosales</taxon>
        <taxon>Moraceae</taxon>
        <taxon>Moreae</taxon>
        <taxon>Morus</taxon>
    </lineage>
</organism>
<sequence>MDVASAKWLSELGLDQDYSSSFFHKSEMNSLNQFGFISEEVATALGEDYKQSFSSESYSSYSTITTKNPSNAASSGSDYSVKDSQVSFDRPPKQLKISGSPSSQLILSFENSNSSPTRPQRHVYGNFESTLRPKKEAASQIDHVPYFSSVVTKDHSVLNGDNIDSAPKTSIKGTKRSFSSMTRTPSHAQEHIMAERRRREKLSQRFIALSAILPGLKKMDKASVLGDAIKYVKELQERMKTLEEQNKKRTVESVVFVKKSQLMISSTDDDTSSSNDSHDSHSDEVLLPEIEARVSEKDVLIRIHCEKQKGFMVKMLSEIEKLHLSIVNTSVLPFGNSTFDITVIAQDEPLYKELAIKLMENEFNMTVKDLVKNLRQALLKFM</sequence>
<dbReference type="InterPro" id="IPR011598">
    <property type="entry name" value="bHLH_dom"/>
</dbReference>